<accession>A0AAV7QGY9</accession>
<keyword evidence="3" id="KW-1185">Reference proteome</keyword>
<evidence type="ECO:0000313" key="2">
    <source>
        <dbReference type="EMBL" id="KAJ1139842.1"/>
    </source>
</evidence>
<sequence length="68" mass="7313">MEAPPPPSPASVEQEEASMEEEEQNRPGNLEEEEPETSQVGKPASGKNQASVAKTTVPAPETRQEPNQ</sequence>
<feature type="region of interest" description="Disordered" evidence="1">
    <location>
        <begin position="1"/>
        <end position="68"/>
    </location>
</feature>
<name>A0AAV7QGY9_PLEWA</name>
<organism evidence="2 3">
    <name type="scientific">Pleurodeles waltl</name>
    <name type="common">Iberian ribbed newt</name>
    <dbReference type="NCBI Taxonomy" id="8319"/>
    <lineage>
        <taxon>Eukaryota</taxon>
        <taxon>Metazoa</taxon>
        <taxon>Chordata</taxon>
        <taxon>Craniata</taxon>
        <taxon>Vertebrata</taxon>
        <taxon>Euteleostomi</taxon>
        <taxon>Amphibia</taxon>
        <taxon>Batrachia</taxon>
        <taxon>Caudata</taxon>
        <taxon>Salamandroidea</taxon>
        <taxon>Salamandridae</taxon>
        <taxon>Pleurodelinae</taxon>
        <taxon>Pleurodeles</taxon>
    </lineage>
</organism>
<gene>
    <name evidence="2" type="ORF">NDU88_006206</name>
</gene>
<evidence type="ECO:0000256" key="1">
    <source>
        <dbReference type="SAM" id="MobiDB-lite"/>
    </source>
</evidence>
<dbReference type="AlphaFoldDB" id="A0AAV7QGY9"/>
<comment type="caution">
    <text evidence="2">The sequence shown here is derived from an EMBL/GenBank/DDBJ whole genome shotgun (WGS) entry which is preliminary data.</text>
</comment>
<feature type="non-terminal residue" evidence="2">
    <location>
        <position position="68"/>
    </location>
</feature>
<reference evidence="2" key="1">
    <citation type="journal article" date="2022" name="bioRxiv">
        <title>Sequencing and chromosome-scale assembly of the giantPleurodeles waltlgenome.</title>
        <authorList>
            <person name="Brown T."/>
            <person name="Elewa A."/>
            <person name="Iarovenko S."/>
            <person name="Subramanian E."/>
            <person name="Araus A.J."/>
            <person name="Petzold A."/>
            <person name="Susuki M."/>
            <person name="Suzuki K.-i.T."/>
            <person name="Hayashi T."/>
            <person name="Toyoda A."/>
            <person name="Oliveira C."/>
            <person name="Osipova E."/>
            <person name="Leigh N.D."/>
            <person name="Simon A."/>
            <person name="Yun M.H."/>
        </authorList>
    </citation>
    <scope>NUCLEOTIDE SEQUENCE</scope>
    <source>
        <strain evidence="2">20211129_DDA</strain>
        <tissue evidence="2">Liver</tissue>
    </source>
</reference>
<dbReference type="EMBL" id="JANPWB010000010">
    <property type="protein sequence ID" value="KAJ1139842.1"/>
    <property type="molecule type" value="Genomic_DNA"/>
</dbReference>
<dbReference type="Proteomes" id="UP001066276">
    <property type="component" value="Chromosome 6"/>
</dbReference>
<proteinExistence type="predicted"/>
<feature type="compositionally biased region" description="Acidic residues" evidence="1">
    <location>
        <begin position="13"/>
        <end position="23"/>
    </location>
</feature>
<protein>
    <submittedName>
        <fullName evidence="2">Uncharacterized protein</fullName>
    </submittedName>
</protein>
<evidence type="ECO:0000313" key="3">
    <source>
        <dbReference type="Proteomes" id="UP001066276"/>
    </source>
</evidence>